<dbReference type="GO" id="GO:0003677">
    <property type="term" value="F:DNA binding"/>
    <property type="evidence" value="ECO:0007669"/>
    <property type="project" value="UniProtKB-KW"/>
</dbReference>
<dbReference type="CDD" id="cd00090">
    <property type="entry name" value="HTH_ARSR"/>
    <property type="match status" value="1"/>
</dbReference>
<comment type="caution">
    <text evidence="3">The sequence shown here is derived from an EMBL/GenBank/DDBJ whole genome shotgun (WGS) entry which is preliminary data.</text>
</comment>
<dbReference type="SUPFAM" id="SSF46785">
    <property type="entry name" value="Winged helix' DNA-binding domain"/>
    <property type="match status" value="1"/>
</dbReference>
<dbReference type="Pfam" id="PF01022">
    <property type="entry name" value="HTH_5"/>
    <property type="match status" value="1"/>
</dbReference>
<feature type="domain" description="HTH arsR-type" evidence="2">
    <location>
        <begin position="249"/>
        <end position="322"/>
    </location>
</feature>
<evidence type="ECO:0000259" key="2">
    <source>
        <dbReference type="SMART" id="SM00418"/>
    </source>
</evidence>
<dbReference type="EMBL" id="JBEPMK010000002">
    <property type="protein sequence ID" value="MET3644006.1"/>
    <property type="molecule type" value="Genomic_DNA"/>
</dbReference>
<name>A0ABV2JJA8_9STRE</name>
<reference evidence="3 4" key="1">
    <citation type="submission" date="2024-06" db="EMBL/GenBank/DDBJ databases">
        <title>Genomic Encyclopedia of Type Strains, Phase IV (KMG-IV): sequencing the most valuable type-strain genomes for metagenomic binning, comparative biology and taxonomic classification.</title>
        <authorList>
            <person name="Goeker M."/>
        </authorList>
    </citation>
    <scope>NUCLEOTIDE SEQUENCE [LARGE SCALE GENOMIC DNA]</scope>
    <source>
        <strain evidence="3 4">DSM 15349</strain>
    </source>
</reference>
<dbReference type="Proteomes" id="UP001549055">
    <property type="component" value="Unassembled WGS sequence"/>
</dbReference>
<gene>
    <name evidence="3" type="ORF">ABID27_000628</name>
</gene>
<protein>
    <submittedName>
        <fullName evidence="3">DNA-binding transcriptional ArsR family regulator</fullName>
    </submittedName>
</protein>
<keyword evidence="4" id="KW-1185">Reference proteome</keyword>
<dbReference type="SMART" id="SM00418">
    <property type="entry name" value="HTH_ARSR"/>
    <property type="match status" value="1"/>
</dbReference>
<evidence type="ECO:0000313" key="3">
    <source>
        <dbReference type="EMBL" id="MET3644006.1"/>
    </source>
</evidence>
<dbReference type="InterPro" id="IPR036390">
    <property type="entry name" value="WH_DNA-bd_sf"/>
</dbReference>
<dbReference type="Gene3D" id="1.10.10.10">
    <property type="entry name" value="Winged helix-like DNA-binding domain superfamily/Winged helix DNA-binding domain"/>
    <property type="match status" value="1"/>
</dbReference>
<accession>A0ABV2JJA8</accession>
<dbReference type="InterPro" id="IPR001845">
    <property type="entry name" value="HTH_ArsR_DNA-bd_dom"/>
</dbReference>
<keyword evidence="1 3" id="KW-0238">DNA-binding</keyword>
<evidence type="ECO:0000313" key="4">
    <source>
        <dbReference type="Proteomes" id="UP001549055"/>
    </source>
</evidence>
<dbReference type="InterPro" id="IPR036388">
    <property type="entry name" value="WH-like_DNA-bd_sf"/>
</dbReference>
<evidence type="ECO:0000256" key="1">
    <source>
        <dbReference type="ARBA" id="ARBA00023125"/>
    </source>
</evidence>
<sequence length="330" mass="38730">MDFIYLPSLLTIDYEDMDMTAKEKEVCADVLADMVHIKHFLEPFTDRITKYFRGNEGTLYIDFLYRYLLEKGHDPKDMEELYQLLLQLTEEELSETYLSFLTDGNKTSISDHEIFDLIEERVPIESRRWAVFWNYHHLPETIEGMIAFYKEALPLYLPFYEHYADEVEEFQQTLDMEALYNDANFNVMGFLQSNQQTTCLVFIRSPLHLANILITDDKDSSRPAYAVIYPRIEVFIASRITINKDSVGSVLKVLSDPVRYDILKLLYQDVQKHKDIAERLGTTAANVSFHISKIMDVGLFNLPDYSEKKYKLNKKLLKECLDFIAHDFDL</sequence>
<organism evidence="3 4">
    <name type="scientific">Streptococcus gallinaceus</name>
    <dbReference type="NCBI Taxonomy" id="165758"/>
    <lineage>
        <taxon>Bacteria</taxon>
        <taxon>Bacillati</taxon>
        <taxon>Bacillota</taxon>
        <taxon>Bacilli</taxon>
        <taxon>Lactobacillales</taxon>
        <taxon>Streptococcaceae</taxon>
        <taxon>Streptococcus</taxon>
    </lineage>
</organism>
<proteinExistence type="predicted"/>
<dbReference type="InterPro" id="IPR011991">
    <property type="entry name" value="ArsR-like_HTH"/>
</dbReference>